<reference evidence="2" key="1">
    <citation type="journal article" date="2019" name="Int. J. Syst. Evol. Microbiol.">
        <title>The Global Catalogue of Microorganisms (GCM) 10K type strain sequencing project: providing services to taxonomists for standard genome sequencing and annotation.</title>
        <authorList>
            <consortium name="The Broad Institute Genomics Platform"/>
            <consortium name="The Broad Institute Genome Sequencing Center for Infectious Disease"/>
            <person name="Wu L."/>
            <person name="Ma J."/>
        </authorList>
    </citation>
    <scope>NUCLEOTIDE SEQUENCE [LARGE SCALE GENOMIC DNA]</scope>
    <source>
        <strain evidence="2">JCM 14370</strain>
    </source>
</reference>
<dbReference type="EMBL" id="BMOD01000033">
    <property type="protein sequence ID" value="GGJ55420.1"/>
    <property type="molecule type" value="Genomic_DNA"/>
</dbReference>
<evidence type="ECO:0000313" key="2">
    <source>
        <dbReference type="Proteomes" id="UP000632222"/>
    </source>
</evidence>
<dbReference type="RefSeq" id="WP_189007925.1">
    <property type="nucleotide sequence ID" value="NZ_BMOD01000033.1"/>
</dbReference>
<keyword evidence="2" id="KW-1185">Reference proteome</keyword>
<organism evidence="1 2">
    <name type="scientific">Deinococcus roseus</name>
    <dbReference type="NCBI Taxonomy" id="392414"/>
    <lineage>
        <taxon>Bacteria</taxon>
        <taxon>Thermotogati</taxon>
        <taxon>Deinococcota</taxon>
        <taxon>Deinococci</taxon>
        <taxon>Deinococcales</taxon>
        <taxon>Deinococcaceae</taxon>
        <taxon>Deinococcus</taxon>
    </lineage>
</organism>
<protein>
    <submittedName>
        <fullName evidence="1">Uncharacterized protein</fullName>
    </submittedName>
</protein>
<sequence length="85" mass="9824">MNEQTHRYTLESRTGHTAWTAHSLQAWLETLTGTQVQVLERPGRSWGLKPKTVTFDVVIHATLEQARGWEQTVLQQLNMKKRPDV</sequence>
<comment type="caution">
    <text evidence="1">The sequence shown here is derived from an EMBL/GenBank/DDBJ whole genome shotgun (WGS) entry which is preliminary data.</text>
</comment>
<evidence type="ECO:0000313" key="1">
    <source>
        <dbReference type="EMBL" id="GGJ55420.1"/>
    </source>
</evidence>
<gene>
    <name evidence="1" type="ORF">GCM10008938_46980</name>
</gene>
<accession>A0ABQ2DER0</accession>
<name>A0ABQ2DER0_9DEIO</name>
<proteinExistence type="predicted"/>
<dbReference type="Proteomes" id="UP000632222">
    <property type="component" value="Unassembled WGS sequence"/>
</dbReference>